<evidence type="ECO:0000313" key="2">
    <source>
        <dbReference type="Proteomes" id="UP000246058"/>
    </source>
</evidence>
<protein>
    <submittedName>
        <fullName evidence="1">Uncharacterized protein</fullName>
    </submittedName>
</protein>
<dbReference type="OrthoDB" id="7994078at2"/>
<dbReference type="KEGG" id="meti:DK427_23070"/>
<accession>A0A2U8VYU9</accession>
<keyword evidence="2" id="KW-1185">Reference proteome</keyword>
<dbReference type="Proteomes" id="UP000246058">
    <property type="component" value="Chromosome"/>
</dbReference>
<dbReference type="AlphaFoldDB" id="A0A2U8VYU9"/>
<gene>
    <name evidence="1" type="ORF">DK427_23070</name>
</gene>
<reference evidence="1 2" key="1">
    <citation type="submission" date="2018-05" db="EMBL/GenBank/DDBJ databases">
        <title>Complete Genome Sequence of Methylobacterium sp. 17Sr1-43.</title>
        <authorList>
            <person name="Srinivasan S."/>
        </authorList>
    </citation>
    <scope>NUCLEOTIDE SEQUENCE [LARGE SCALE GENOMIC DNA]</scope>
    <source>
        <strain evidence="1 2">17Sr1-43</strain>
    </source>
</reference>
<evidence type="ECO:0000313" key="1">
    <source>
        <dbReference type="EMBL" id="AWN38266.1"/>
    </source>
</evidence>
<proteinExistence type="predicted"/>
<name>A0A2U8VYU9_9HYPH</name>
<sequence length="105" mass="11079">MPELSHADREAVDRLTFRLLKEICCSVTDAMGKTNPEAARTLLLGVETLITAAIGRMAAQQTEGANSTAIAVAVGGRIAEVLDQARAGLDEGRDRTGYAVPLRVA</sequence>
<dbReference type="EMBL" id="CP029551">
    <property type="protein sequence ID" value="AWN38266.1"/>
    <property type="molecule type" value="Genomic_DNA"/>
</dbReference>
<organism evidence="1 2">
    <name type="scientific">Methylobacterium radiodurans</name>
    <dbReference type="NCBI Taxonomy" id="2202828"/>
    <lineage>
        <taxon>Bacteria</taxon>
        <taxon>Pseudomonadati</taxon>
        <taxon>Pseudomonadota</taxon>
        <taxon>Alphaproteobacteria</taxon>
        <taxon>Hyphomicrobiales</taxon>
        <taxon>Methylobacteriaceae</taxon>
        <taxon>Methylobacterium</taxon>
    </lineage>
</organism>